<accession>A0AAV1HXA9</accession>
<dbReference type="GO" id="GO:0005737">
    <property type="term" value="C:cytoplasm"/>
    <property type="evidence" value="ECO:0007669"/>
    <property type="project" value="UniProtKB-SubCell"/>
</dbReference>
<dbReference type="EMBL" id="CAUYUE010000003">
    <property type="protein sequence ID" value="CAK0755808.1"/>
    <property type="molecule type" value="Genomic_DNA"/>
</dbReference>
<dbReference type="PROSITE" id="PS51203">
    <property type="entry name" value="CS"/>
    <property type="match status" value="2"/>
</dbReference>
<feature type="domain" description="CS" evidence="3">
    <location>
        <begin position="77"/>
        <end position="168"/>
    </location>
</feature>
<name>A0AAV1HXA9_9CHLO</name>
<sequence>MLQGTFQLHWPLINSDHMRVRLAQRELEQKRIEDGNRMLLQDPNARTIEELKVIRAFKVAATKMLAEPDYLTRYSLALARFYMWAQTPHSVMLAVFIPTGYQDKELTLDCTETTLRVQPQGSPPVIHRLLGERIDASSALETCKTEDNRCLGMVLTKKEHGEHWRHLFQGDPDGARCMQPPYTLYESETDNILEIKVPFWIDAEDVFVKISPNSICVDVRNELDLQRTCWQNTLDEDKSSNWQAIDPAESVWCLDEAAEDREGEPAKSLMITLARPAPTESEITWKKGTRQDNRVAERAGMHKRGYRFFEDDEDEYRLEDLLQALCFLERGETWVPAKPWETGSTSAHIRELNLLPTDVQKLVHSFMNSSKES</sequence>
<dbReference type="Gene3D" id="2.60.40.790">
    <property type="match status" value="2"/>
</dbReference>
<dbReference type="InterPro" id="IPR008978">
    <property type="entry name" value="HSP20-like_chaperone"/>
</dbReference>
<organism evidence="4 5">
    <name type="scientific">Coccomyxa viridis</name>
    <dbReference type="NCBI Taxonomy" id="1274662"/>
    <lineage>
        <taxon>Eukaryota</taxon>
        <taxon>Viridiplantae</taxon>
        <taxon>Chlorophyta</taxon>
        <taxon>core chlorophytes</taxon>
        <taxon>Trebouxiophyceae</taxon>
        <taxon>Trebouxiophyceae incertae sedis</taxon>
        <taxon>Coccomyxaceae</taxon>
        <taxon>Coccomyxa</taxon>
    </lineage>
</organism>
<evidence type="ECO:0000313" key="4">
    <source>
        <dbReference type="EMBL" id="CAK0755808.1"/>
    </source>
</evidence>
<evidence type="ECO:0000256" key="2">
    <source>
        <dbReference type="ARBA" id="ARBA00022490"/>
    </source>
</evidence>
<gene>
    <name evidence="4" type="ORF">CVIRNUC_002403</name>
</gene>
<dbReference type="GO" id="GO:0051082">
    <property type="term" value="F:unfolded protein binding"/>
    <property type="evidence" value="ECO:0007669"/>
    <property type="project" value="TreeGrafter"/>
</dbReference>
<comment type="subcellular location">
    <subcellularLocation>
        <location evidence="1">Cytoplasm</location>
    </subcellularLocation>
</comment>
<dbReference type="Pfam" id="PF04969">
    <property type="entry name" value="CS"/>
    <property type="match status" value="2"/>
</dbReference>
<dbReference type="CDD" id="cd06467">
    <property type="entry name" value="p23_NUDC_like"/>
    <property type="match status" value="1"/>
</dbReference>
<keyword evidence="5" id="KW-1185">Reference proteome</keyword>
<keyword evidence="2" id="KW-0963">Cytoplasm</keyword>
<evidence type="ECO:0000259" key="3">
    <source>
        <dbReference type="PROSITE" id="PS51203"/>
    </source>
</evidence>
<proteinExistence type="predicted"/>
<evidence type="ECO:0000313" key="5">
    <source>
        <dbReference type="Proteomes" id="UP001314263"/>
    </source>
</evidence>
<dbReference type="PANTHER" id="PTHR12356:SF3">
    <property type="entry name" value="NUCLEAR MIGRATION PROTEIN NUDC"/>
    <property type="match status" value="1"/>
</dbReference>
<dbReference type="GO" id="GO:0006457">
    <property type="term" value="P:protein folding"/>
    <property type="evidence" value="ECO:0007669"/>
    <property type="project" value="TreeGrafter"/>
</dbReference>
<feature type="domain" description="CS" evidence="3">
    <location>
        <begin position="177"/>
        <end position="289"/>
    </location>
</feature>
<dbReference type="InterPro" id="IPR007052">
    <property type="entry name" value="CS_dom"/>
</dbReference>
<dbReference type="InterPro" id="IPR037898">
    <property type="entry name" value="NudC_fam"/>
</dbReference>
<dbReference type="Proteomes" id="UP001314263">
    <property type="component" value="Unassembled WGS sequence"/>
</dbReference>
<evidence type="ECO:0000256" key="1">
    <source>
        <dbReference type="ARBA" id="ARBA00004496"/>
    </source>
</evidence>
<dbReference type="SUPFAM" id="SSF49764">
    <property type="entry name" value="HSP20-like chaperones"/>
    <property type="match status" value="1"/>
</dbReference>
<dbReference type="PANTHER" id="PTHR12356">
    <property type="entry name" value="NUCLEAR MOVEMENT PROTEIN NUDC"/>
    <property type="match status" value="1"/>
</dbReference>
<comment type="caution">
    <text evidence="4">The sequence shown here is derived from an EMBL/GenBank/DDBJ whole genome shotgun (WGS) entry which is preliminary data.</text>
</comment>
<dbReference type="AlphaFoldDB" id="A0AAV1HXA9"/>
<reference evidence="4 5" key="1">
    <citation type="submission" date="2023-10" db="EMBL/GenBank/DDBJ databases">
        <authorList>
            <person name="Maclean D."/>
            <person name="Macfadyen A."/>
        </authorList>
    </citation>
    <scope>NUCLEOTIDE SEQUENCE [LARGE SCALE GENOMIC DNA]</scope>
</reference>
<protein>
    <recommendedName>
        <fullName evidence="3">CS domain-containing protein</fullName>
    </recommendedName>
</protein>